<proteinExistence type="predicted"/>
<feature type="compositionally biased region" description="Basic and acidic residues" evidence="3">
    <location>
        <begin position="85"/>
        <end position="113"/>
    </location>
</feature>
<comment type="caution">
    <text evidence="5">The sequence shown here is derived from an EMBL/GenBank/DDBJ whole genome shotgun (WGS) entry which is preliminary data.</text>
</comment>
<evidence type="ECO:0000256" key="1">
    <source>
        <dbReference type="ARBA" id="ARBA00004496"/>
    </source>
</evidence>
<feature type="region of interest" description="Disordered" evidence="3">
    <location>
        <begin position="48"/>
        <end position="166"/>
    </location>
</feature>
<accession>A0A1V2L2X3</accession>
<feature type="compositionally biased region" description="Acidic residues" evidence="3">
    <location>
        <begin position="145"/>
        <end position="157"/>
    </location>
</feature>
<feature type="region of interest" description="Disordered" evidence="3">
    <location>
        <begin position="230"/>
        <end position="287"/>
    </location>
</feature>
<feature type="compositionally biased region" description="Polar residues" evidence="3">
    <location>
        <begin position="277"/>
        <end position="287"/>
    </location>
</feature>
<gene>
    <name evidence="5" type="ORF">BON22_4036</name>
</gene>
<dbReference type="Pfam" id="PF09598">
    <property type="entry name" value="Stm1_N"/>
    <property type="match status" value="1"/>
</dbReference>
<keyword evidence="6" id="KW-1185">Reference proteome</keyword>
<dbReference type="VEuPathDB" id="FungiDB:BON22_4036"/>
<comment type="subcellular location">
    <subcellularLocation>
        <location evidence="1">Cytoplasm</location>
    </subcellularLocation>
</comment>
<sequence>MEHTLVTEMMGNTLLLCMFIEEYLLPPNLFELLGNDVEDVNDVSLPREIVKKNTSSKKTDTPPPSANPARANKNRPQPTGNEAAIKNKDTGRSANKAKDVQERPAKSGKPSKDRRSRSGKTDSEKKFKQAGWTADAKSELKNEEEAAEDVAEEIAEDSEPKVAKKSLEEYLKEKEAAAAAANSQREGRKVEAVNEEDIIVKEQEVFVPASKEKKVKSKALKTKNFLDFDATFSDDLPKASPRTSAPRGRGQGPKRGSSAPRGARGAAKAGPKKSAPQLTEENFPSLA</sequence>
<evidence type="ECO:0000313" key="5">
    <source>
        <dbReference type="EMBL" id="ONH66203.1"/>
    </source>
</evidence>
<dbReference type="AlphaFoldDB" id="A0A1V2L2X3"/>
<feature type="domain" description="STM1-like N-terminal" evidence="4">
    <location>
        <begin position="28"/>
        <end position="79"/>
    </location>
</feature>
<dbReference type="EMBL" id="MPUK01000008">
    <property type="protein sequence ID" value="ONH66203.1"/>
    <property type="molecule type" value="Genomic_DNA"/>
</dbReference>
<evidence type="ECO:0000256" key="2">
    <source>
        <dbReference type="ARBA" id="ARBA00022490"/>
    </source>
</evidence>
<evidence type="ECO:0000259" key="4">
    <source>
        <dbReference type="Pfam" id="PF09598"/>
    </source>
</evidence>
<organism evidence="5 6">
    <name type="scientific">Cyberlindnera fabianii</name>
    <name type="common">Yeast</name>
    <name type="synonym">Hansenula fabianii</name>
    <dbReference type="NCBI Taxonomy" id="36022"/>
    <lineage>
        <taxon>Eukaryota</taxon>
        <taxon>Fungi</taxon>
        <taxon>Dikarya</taxon>
        <taxon>Ascomycota</taxon>
        <taxon>Saccharomycotina</taxon>
        <taxon>Saccharomycetes</taxon>
        <taxon>Phaffomycetales</taxon>
        <taxon>Phaffomycetaceae</taxon>
        <taxon>Cyberlindnera</taxon>
    </lineage>
</organism>
<name>A0A1V2L2X3_CYBFA</name>
<dbReference type="InterPro" id="IPR019084">
    <property type="entry name" value="STM1-like_N"/>
</dbReference>
<evidence type="ECO:0000313" key="6">
    <source>
        <dbReference type="Proteomes" id="UP000189513"/>
    </source>
</evidence>
<evidence type="ECO:0000256" key="3">
    <source>
        <dbReference type="SAM" id="MobiDB-lite"/>
    </source>
</evidence>
<dbReference type="STRING" id="36022.A0A1V2L2X3"/>
<dbReference type="GO" id="GO:0005737">
    <property type="term" value="C:cytoplasm"/>
    <property type="evidence" value="ECO:0007669"/>
    <property type="project" value="UniProtKB-SubCell"/>
</dbReference>
<protein>
    <submittedName>
        <fullName evidence="5">Suppressor protein STM1</fullName>
    </submittedName>
</protein>
<keyword evidence="2" id="KW-0963">Cytoplasm</keyword>
<dbReference type="Proteomes" id="UP000189513">
    <property type="component" value="Unassembled WGS sequence"/>
</dbReference>
<feature type="compositionally biased region" description="Low complexity" evidence="3">
    <location>
        <begin position="254"/>
        <end position="276"/>
    </location>
</feature>
<dbReference type="Gene3D" id="6.10.140.1040">
    <property type="match status" value="1"/>
</dbReference>
<dbReference type="OMA" id="KKWAGAK"/>
<reference evidence="6" key="1">
    <citation type="journal article" date="2017" name="Genome Announc.">
        <title>Genome sequences of Cyberlindnera fabianii 65, Pichia kudriavzevii 129, and Saccharomyces cerevisiae 131 isolated from fermented masau fruits in Zimbabwe.</title>
        <authorList>
            <person name="van Rijswijck I.M.H."/>
            <person name="Derks M.F.L."/>
            <person name="Abee T."/>
            <person name="de Ridder D."/>
            <person name="Smid E.J."/>
        </authorList>
    </citation>
    <scope>NUCLEOTIDE SEQUENCE [LARGE SCALE GENOMIC DNA]</scope>
    <source>
        <strain evidence="6">65</strain>
    </source>
</reference>